<dbReference type="EMBL" id="CAJMWV010001449">
    <property type="protein sequence ID" value="CAE6437628.1"/>
    <property type="molecule type" value="Genomic_DNA"/>
</dbReference>
<evidence type="ECO:0000256" key="1">
    <source>
        <dbReference type="ARBA" id="ARBA00022741"/>
    </source>
</evidence>
<gene>
    <name evidence="4" type="ORF">RDB_LOCUS50352</name>
</gene>
<evidence type="ECO:0000259" key="3">
    <source>
        <dbReference type="PROSITE" id="PS50011"/>
    </source>
</evidence>
<evidence type="ECO:0000313" key="5">
    <source>
        <dbReference type="Proteomes" id="UP000663831"/>
    </source>
</evidence>
<organism evidence="4 5">
    <name type="scientific">Rhizoctonia solani</name>
    <dbReference type="NCBI Taxonomy" id="456999"/>
    <lineage>
        <taxon>Eukaryota</taxon>
        <taxon>Fungi</taxon>
        <taxon>Dikarya</taxon>
        <taxon>Basidiomycota</taxon>
        <taxon>Agaricomycotina</taxon>
        <taxon>Agaricomycetes</taxon>
        <taxon>Cantharellales</taxon>
        <taxon>Ceratobasidiaceae</taxon>
        <taxon>Rhizoctonia</taxon>
    </lineage>
</organism>
<accession>A0A8H3ATV0</accession>
<feature type="domain" description="Protein kinase" evidence="3">
    <location>
        <begin position="187"/>
        <end position="412"/>
    </location>
</feature>
<keyword evidence="2" id="KW-0067">ATP-binding</keyword>
<protein>
    <recommendedName>
        <fullName evidence="3">Protein kinase domain-containing protein</fullName>
    </recommendedName>
</protein>
<dbReference type="PROSITE" id="PS50011">
    <property type="entry name" value="PROTEIN_KINASE_DOM"/>
    <property type="match status" value="1"/>
</dbReference>
<dbReference type="InterPro" id="IPR000719">
    <property type="entry name" value="Prot_kinase_dom"/>
</dbReference>
<dbReference type="InterPro" id="IPR001245">
    <property type="entry name" value="Ser-Thr/Tyr_kinase_cat_dom"/>
</dbReference>
<comment type="caution">
    <text evidence="4">The sequence shown here is derived from an EMBL/GenBank/DDBJ whole genome shotgun (WGS) entry which is preliminary data.</text>
</comment>
<dbReference type="GO" id="GO:0004672">
    <property type="term" value="F:protein kinase activity"/>
    <property type="evidence" value="ECO:0007669"/>
    <property type="project" value="InterPro"/>
</dbReference>
<dbReference type="PANTHER" id="PTHR24418">
    <property type="entry name" value="TYROSINE-PROTEIN KINASE"/>
    <property type="match status" value="1"/>
</dbReference>
<dbReference type="Pfam" id="PF07714">
    <property type="entry name" value="PK_Tyr_Ser-Thr"/>
    <property type="match status" value="1"/>
</dbReference>
<proteinExistence type="predicted"/>
<dbReference type="InterPro" id="IPR011009">
    <property type="entry name" value="Kinase-like_dom_sf"/>
</dbReference>
<dbReference type="SUPFAM" id="SSF56112">
    <property type="entry name" value="Protein kinase-like (PK-like)"/>
    <property type="match status" value="1"/>
</dbReference>
<reference evidence="4" key="1">
    <citation type="submission" date="2021-01" db="EMBL/GenBank/DDBJ databases">
        <authorList>
            <person name="Kaushik A."/>
        </authorList>
    </citation>
    <scope>NUCLEOTIDE SEQUENCE</scope>
    <source>
        <strain evidence="4">AG3-1AP</strain>
    </source>
</reference>
<keyword evidence="1" id="KW-0547">Nucleotide-binding</keyword>
<sequence>MVDDFIIWGVELLTKSYPKPCVVVEKEIEEILSSWDPEVPSSTGDFSARLECLFKKCNEGTAFWEVTPWNDAAKVLKSSLRCCAFSSEDKAPCDPTSPNKWCLGEDKFIISFQDHILARIESHAKLVGSVLLGSATEIRTQLENKMTEIWRLIRNQNDNDPQFARLMFDVLISHGCIDLSSQMDPKQEAAIVVSRGDLGDFWMGRLYNGEKTAINTLGQYSHYYMEVQISIAHEWYVSLKLKHQNIHRLHGVIMFRDQYLGMVSEWTENGNLHEYLRKYPGIDRYQLCVQVASGLNYMHSSGYVHGNLKATNVLVSSDGVAKLSGYFYFSGVTSGLVLSESSNLRSGPLRWMPQAPELLSKKHNKNKQHDVYALGMNTKNGLFTRSLCVRRRYLLEKYPIRIIGTTVLYSRQ</sequence>
<dbReference type="Gene3D" id="1.10.510.10">
    <property type="entry name" value="Transferase(Phosphotransferase) domain 1"/>
    <property type="match status" value="1"/>
</dbReference>
<name>A0A8H3ATV0_9AGAM</name>
<evidence type="ECO:0000313" key="4">
    <source>
        <dbReference type="EMBL" id="CAE6437628.1"/>
    </source>
</evidence>
<dbReference type="Proteomes" id="UP000663831">
    <property type="component" value="Unassembled WGS sequence"/>
</dbReference>
<dbReference type="InterPro" id="IPR050198">
    <property type="entry name" value="Non-receptor_tyrosine_kinases"/>
</dbReference>
<dbReference type="AlphaFoldDB" id="A0A8H3ATV0"/>
<dbReference type="GO" id="GO:0005524">
    <property type="term" value="F:ATP binding"/>
    <property type="evidence" value="ECO:0007669"/>
    <property type="project" value="UniProtKB-KW"/>
</dbReference>
<evidence type="ECO:0000256" key="2">
    <source>
        <dbReference type="ARBA" id="ARBA00022840"/>
    </source>
</evidence>